<evidence type="ECO:0000256" key="3">
    <source>
        <dbReference type="SAM" id="MobiDB-lite"/>
    </source>
</evidence>
<dbReference type="PROSITE" id="PS51677">
    <property type="entry name" value="NODB"/>
    <property type="match status" value="1"/>
</dbReference>
<dbReference type="EMBL" id="JACHJB010000001">
    <property type="protein sequence ID" value="MBB6346747.1"/>
    <property type="molecule type" value="Genomic_DNA"/>
</dbReference>
<reference evidence="6 7" key="1">
    <citation type="submission" date="2020-08" db="EMBL/GenBank/DDBJ databases">
        <title>Sequencing the genomes of 1000 actinobacteria strains.</title>
        <authorList>
            <person name="Klenk H.-P."/>
        </authorList>
    </citation>
    <scope>NUCLEOTIDE SEQUENCE [LARGE SCALE GENOMIC DNA]</scope>
    <source>
        <strain evidence="6 7">DSM 45913</strain>
    </source>
</reference>
<dbReference type="Proteomes" id="UP000583800">
    <property type="component" value="Unassembled WGS sequence"/>
</dbReference>
<dbReference type="PROSITE" id="PS51257">
    <property type="entry name" value="PROKAR_LIPOPROTEIN"/>
    <property type="match status" value="1"/>
</dbReference>
<dbReference type="AlphaFoldDB" id="A0A7X0C1K6"/>
<dbReference type="GO" id="GO:0005975">
    <property type="term" value="P:carbohydrate metabolic process"/>
    <property type="evidence" value="ECO:0007669"/>
    <property type="project" value="InterPro"/>
</dbReference>
<evidence type="ECO:0000256" key="2">
    <source>
        <dbReference type="ARBA" id="ARBA00022801"/>
    </source>
</evidence>
<comment type="caution">
    <text evidence="6">The sequence shown here is derived from an EMBL/GenBank/DDBJ whole genome shotgun (WGS) entry which is preliminary data.</text>
</comment>
<dbReference type="InterPro" id="IPR050248">
    <property type="entry name" value="Polysacc_deacetylase_ArnD"/>
</dbReference>
<evidence type="ECO:0000259" key="5">
    <source>
        <dbReference type="PROSITE" id="PS51677"/>
    </source>
</evidence>
<protein>
    <submittedName>
        <fullName evidence="6">Peptidoglycan/xylan/chitin deacetylase (PgdA/CDA1 family)</fullName>
    </submittedName>
</protein>
<dbReference type="PANTHER" id="PTHR10587">
    <property type="entry name" value="GLYCOSYL TRANSFERASE-RELATED"/>
    <property type="match status" value="1"/>
</dbReference>
<sequence>MPKARFVGGMALSAFAAAGCGLFPASSKPDVVVPANPTMIRYVDPSAVDGLVTMTMTEGEESPRRVHISYPRLKDAPVMNEALRTEAERQLLGFHAATEAARPAAASRSQADGSPKGDDTQEDGGDGDGGAQDAGRPDMGGADRARPGAADVDETAVRRGIGARPELNVDWQLVAASPAVFGVRLRTGRHVGVDWGRSSRTLWYDRTRDRVTGSSGLLSGQAALQELARLVREGLAGRGAAVERDRVTADPALFDSMAFNLNGDLVVEFDDCQIGSCALGRVAVAVPAERAGTLLSATGHRAQYSPRAAGRTYLPGMSEVWPEVDAPSGGAGAPAGADGTAAVPEAGAPGAAAPDTNTPDTSTSDTSTSGEGASEQVDCAEVKCVALTFDDGPGPETPRLLDMLRGLGARATFFTVGANAAADPWLLGRMAAEGHEVGNHSWAHRDLSRLSTSKIADALGRTQELIKAHTGQAPTLARAPYGVESEEVRDTARRLGLTLVGWDVNTVGSAETVGVATAGRPGAETIARRAVEGAHDGAVILLHDTCGTAVDAVPAIVEGLRGKGYALVTVGELYGEPGSRTEHAEGSGGNAAAGGP</sequence>
<dbReference type="SUPFAM" id="SSF88713">
    <property type="entry name" value="Glycoside hydrolase/deacetylase"/>
    <property type="match status" value="1"/>
</dbReference>
<dbReference type="CDD" id="cd10917">
    <property type="entry name" value="CE4_NodB_like_6s_7s"/>
    <property type="match status" value="1"/>
</dbReference>
<evidence type="ECO:0000256" key="4">
    <source>
        <dbReference type="SAM" id="SignalP"/>
    </source>
</evidence>
<proteinExistence type="predicted"/>
<dbReference type="RefSeq" id="WP_185084472.1">
    <property type="nucleotide sequence ID" value="NZ_JACHJB010000001.1"/>
</dbReference>
<feature type="region of interest" description="Disordered" evidence="3">
    <location>
        <begin position="320"/>
        <end position="375"/>
    </location>
</feature>
<dbReference type="PANTHER" id="PTHR10587:SF133">
    <property type="entry name" value="CHITIN DEACETYLASE 1-RELATED"/>
    <property type="match status" value="1"/>
</dbReference>
<gene>
    <name evidence="6" type="ORF">FHU36_003256</name>
</gene>
<evidence type="ECO:0000256" key="1">
    <source>
        <dbReference type="ARBA" id="ARBA00022723"/>
    </source>
</evidence>
<evidence type="ECO:0000313" key="7">
    <source>
        <dbReference type="Proteomes" id="UP000583800"/>
    </source>
</evidence>
<feature type="region of interest" description="Disordered" evidence="3">
    <location>
        <begin position="98"/>
        <end position="153"/>
    </location>
</feature>
<feature type="chain" id="PRO_5039224050" evidence="4">
    <location>
        <begin position="17"/>
        <end position="596"/>
    </location>
</feature>
<organism evidence="6 7">
    <name type="scientific">Nonomuraea muscovyensis</name>
    <dbReference type="NCBI Taxonomy" id="1124761"/>
    <lineage>
        <taxon>Bacteria</taxon>
        <taxon>Bacillati</taxon>
        <taxon>Actinomycetota</taxon>
        <taxon>Actinomycetes</taxon>
        <taxon>Streptosporangiales</taxon>
        <taxon>Streptosporangiaceae</taxon>
        <taxon>Nonomuraea</taxon>
    </lineage>
</organism>
<dbReference type="Gene3D" id="3.20.20.370">
    <property type="entry name" value="Glycoside hydrolase/deacetylase"/>
    <property type="match status" value="1"/>
</dbReference>
<evidence type="ECO:0000313" key="6">
    <source>
        <dbReference type="EMBL" id="MBB6346747.1"/>
    </source>
</evidence>
<name>A0A7X0C1K6_9ACTN</name>
<keyword evidence="2" id="KW-0378">Hydrolase</keyword>
<feature type="compositionally biased region" description="Low complexity" evidence="3">
    <location>
        <begin position="98"/>
        <end position="111"/>
    </location>
</feature>
<feature type="signal peptide" evidence="4">
    <location>
        <begin position="1"/>
        <end position="16"/>
    </location>
</feature>
<feature type="compositionally biased region" description="Low complexity" evidence="3">
    <location>
        <begin position="334"/>
        <end position="375"/>
    </location>
</feature>
<keyword evidence="1" id="KW-0479">Metal-binding</keyword>
<keyword evidence="4" id="KW-0732">Signal</keyword>
<dbReference type="GO" id="GO:0016810">
    <property type="term" value="F:hydrolase activity, acting on carbon-nitrogen (but not peptide) bonds"/>
    <property type="evidence" value="ECO:0007669"/>
    <property type="project" value="InterPro"/>
</dbReference>
<dbReference type="GO" id="GO:0016020">
    <property type="term" value="C:membrane"/>
    <property type="evidence" value="ECO:0007669"/>
    <property type="project" value="TreeGrafter"/>
</dbReference>
<dbReference type="GO" id="GO:0046872">
    <property type="term" value="F:metal ion binding"/>
    <property type="evidence" value="ECO:0007669"/>
    <property type="project" value="UniProtKB-KW"/>
</dbReference>
<feature type="domain" description="NodB homology" evidence="5">
    <location>
        <begin position="383"/>
        <end position="568"/>
    </location>
</feature>
<dbReference type="InterPro" id="IPR002509">
    <property type="entry name" value="NODB_dom"/>
</dbReference>
<accession>A0A7X0C1K6</accession>
<dbReference type="Pfam" id="PF01522">
    <property type="entry name" value="Polysacc_deac_1"/>
    <property type="match status" value="1"/>
</dbReference>
<keyword evidence="7" id="KW-1185">Reference proteome</keyword>
<dbReference type="InterPro" id="IPR011330">
    <property type="entry name" value="Glyco_hydro/deAcase_b/a-brl"/>
</dbReference>